<dbReference type="AlphaFoldDB" id="A0A380T9J0"/>
<feature type="domain" description="Calcineurin-like phosphoesterase" evidence="1">
    <location>
        <begin position="21"/>
        <end position="213"/>
    </location>
</feature>
<sequence length="249" mass="28178">MFELTGLPPRGWSTRVPPGRRIYAIGDIHGRDDLLRELHRRIIDDRASLAPDCRPVVIYLGDYVDRGPGSLEVIDMLLNEPLAGFERVYLMGNHERMMLDFLNGPPDPVWLFNGGTATLWSYGVSGRSLTSERDLEHLRSCLIEAVPSTHRGFLDSLSFSHEEGDYLFVHAGVRPGRPLDRQEPQDLLWIRGPFLHSETDFGRRIVHGHTITPEPVVARNRIGIDTGAFYSGRLTCAVLEDTQLRFLHT</sequence>
<dbReference type="InterPro" id="IPR029052">
    <property type="entry name" value="Metallo-depent_PP-like"/>
</dbReference>
<dbReference type="GO" id="GO:0110154">
    <property type="term" value="P:RNA decapping"/>
    <property type="evidence" value="ECO:0007669"/>
    <property type="project" value="TreeGrafter"/>
</dbReference>
<organism evidence="2">
    <name type="scientific">metagenome</name>
    <dbReference type="NCBI Taxonomy" id="256318"/>
    <lineage>
        <taxon>unclassified sequences</taxon>
        <taxon>metagenomes</taxon>
    </lineage>
</organism>
<dbReference type="SUPFAM" id="SSF56300">
    <property type="entry name" value="Metallo-dependent phosphatases"/>
    <property type="match status" value="1"/>
</dbReference>
<dbReference type="Gene3D" id="3.60.21.10">
    <property type="match status" value="1"/>
</dbReference>
<dbReference type="GO" id="GO:0005737">
    <property type="term" value="C:cytoplasm"/>
    <property type="evidence" value="ECO:0007669"/>
    <property type="project" value="TreeGrafter"/>
</dbReference>
<evidence type="ECO:0000313" key="2">
    <source>
        <dbReference type="EMBL" id="SUS04861.1"/>
    </source>
</evidence>
<reference evidence="2" key="1">
    <citation type="submission" date="2018-07" db="EMBL/GenBank/DDBJ databases">
        <authorList>
            <person name="Quirk P.G."/>
            <person name="Krulwich T.A."/>
        </authorList>
    </citation>
    <scope>NUCLEOTIDE SEQUENCE</scope>
</reference>
<dbReference type="EMBL" id="UIDG01000060">
    <property type="protein sequence ID" value="SUS04861.1"/>
    <property type="molecule type" value="Genomic_DNA"/>
</dbReference>
<dbReference type="PANTHER" id="PTHR42850:SF4">
    <property type="entry name" value="ZINC-DEPENDENT ENDOPOLYPHOSPHATASE"/>
    <property type="match status" value="1"/>
</dbReference>
<dbReference type="InterPro" id="IPR050126">
    <property type="entry name" value="Ap4A_hydrolase"/>
</dbReference>
<dbReference type="PANTHER" id="PTHR42850">
    <property type="entry name" value="METALLOPHOSPHOESTERASE"/>
    <property type="match status" value="1"/>
</dbReference>
<proteinExistence type="predicted"/>
<gene>
    <name evidence="2" type="ORF">DF3PB_1520008</name>
</gene>
<name>A0A380T9J0_9ZZZZ</name>
<dbReference type="InterPro" id="IPR004843">
    <property type="entry name" value="Calcineurin-like_PHP"/>
</dbReference>
<accession>A0A380T9J0</accession>
<dbReference type="GO" id="GO:0016791">
    <property type="term" value="F:phosphatase activity"/>
    <property type="evidence" value="ECO:0007669"/>
    <property type="project" value="TreeGrafter"/>
</dbReference>
<dbReference type="CDD" id="cd00144">
    <property type="entry name" value="MPP_PPP_family"/>
    <property type="match status" value="1"/>
</dbReference>
<dbReference type="GO" id="GO:0008803">
    <property type="term" value="F:bis(5'-nucleosyl)-tetraphosphatase (symmetrical) activity"/>
    <property type="evidence" value="ECO:0007669"/>
    <property type="project" value="TreeGrafter"/>
</dbReference>
<dbReference type="Pfam" id="PF00149">
    <property type="entry name" value="Metallophos"/>
    <property type="match status" value="1"/>
</dbReference>
<protein>
    <recommendedName>
        <fullName evidence="1">Calcineurin-like phosphoesterase domain-containing protein</fullName>
    </recommendedName>
</protein>
<evidence type="ECO:0000259" key="1">
    <source>
        <dbReference type="Pfam" id="PF00149"/>
    </source>
</evidence>